<dbReference type="InterPro" id="IPR011989">
    <property type="entry name" value="ARM-like"/>
</dbReference>
<feature type="region of interest" description="Disordered" evidence="7">
    <location>
        <begin position="814"/>
        <end position="853"/>
    </location>
</feature>
<dbReference type="STRING" id="86630.A0A367JMW9"/>
<reference evidence="10 11" key="1">
    <citation type="journal article" date="2018" name="G3 (Bethesda)">
        <title>Phylogenetic and Phylogenomic Definition of Rhizopus Species.</title>
        <authorList>
            <person name="Gryganskyi A.P."/>
            <person name="Golan J."/>
            <person name="Dolatabadi S."/>
            <person name="Mondo S."/>
            <person name="Robb S."/>
            <person name="Idnurm A."/>
            <person name="Muszewska A."/>
            <person name="Steczkiewicz K."/>
            <person name="Masonjones S."/>
            <person name="Liao H.L."/>
            <person name="Gajdeczka M.T."/>
            <person name="Anike F."/>
            <person name="Vuek A."/>
            <person name="Anishchenko I.M."/>
            <person name="Voigt K."/>
            <person name="de Hoog G.S."/>
            <person name="Smith M.E."/>
            <person name="Heitman J."/>
            <person name="Vilgalys R."/>
            <person name="Stajich J.E."/>
        </authorList>
    </citation>
    <scope>NUCLEOTIDE SEQUENCE [LARGE SCALE GENOMIC DNA]</scope>
    <source>
        <strain evidence="10 11">CBS 357.93</strain>
    </source>
</reference>
<feature type="compositionally biased region" description="Basic and acidic residues" evidence="7">
    <location>
        <begin position="271"/>
        <end position="283"/>
    </location>
</feature>
<feature type="compositionally biased region" description="Basic and acidic residues" evidence="7">
    <location>
        <begin position="814"/>
        <end position="846"/>
    </location>
</feature>
<dbReference type="InterPro" id="IPR002015">
    <property type="entry name" value="Proteasome/cyclosome_rpt"/>
</dbReference>
<sequence>MTALTSANGIIALLEEPQPELKVYALQQLNSLVDEFWAEISDSIAIIEILYEDQTFSERELAALVASKVYYNLGELDDSLTFALGAGKHFDVADSSEYVTTIISKCIDKYIHLRTSPENTEPVDPRLEAIVERMFQRCADDGEYEQAIGIALESRRLDIIESTILKGNPSQLLAYVLDVSMTLVQNLEFRNEVLRLLVNLYKKLEKPDYISISQCLVHLNDTTSCAKMLKSLIEKNDELMAYQISFDLEENATQEFLSKVSNELPNEPVAEEPKEDAMEVEEPKTASPFQKIKSILSGQESIRLHLEFLYRNNHTDLLILKNTKNALESRNSVYHSAVTFANAFMQAGTTSDEFLRQNLDWLSRATNWSKFSATAALGVIHKGQLAESMNLLAPYLPTHGVTSNSSYSEGGSLYALGLINANHGADVLEYLRKELKETSDEVIQHGASLGLAVAGMATANESIYEDLKSVLFGDNAVAGEAAGLAMGLVMLGTASEQALDEMLQYAHETQHEKIIRGLAIGMSFIMYGKEEQADGLIDKLLEDKDSVLRYGGIYTIAMAYSGTGNNKAIRRLLHVAVSDVNDDVRRAAVTSLGFVLLRNPKQVPRIVQLLAESYNPHVRYGATLALGISCAGTGYLDALELLEPMTKDPVDFVRQGAYISQAMILIQQTENTNPKVTAVRKMYEKVIGDKHEDPMAKFGAVLAQGIIDAGGRNVTMSLLSRTGHANMPAIVGTAVFTQFWYWYPLTHMLSLAFTPTAIIGLNKNLETPKFEFISNTKPSLFAYPPAIKPPSATVVEKVATAVLSTTAKARARAKKIEKEKGEMMDVDKEEQPKDEEMKDESSEKKDERKKKKKEENFEILENMARVVPAQLKHISFKEVSRYVPVKSENIGGIIMLIDKRPDEEEDLLQPRVPSGDGSGRSGAQEEEAAPFEPFEYPVDD</sequence>
<evidence type="ECO:0000256" key="2">
    <source>
        <dbReference type="ARBA" id="ARBA00006308"/>
    </source>
</evidence>
<dbReference type="SUPFAM" id="SSF48371">
    <property type="entry name" value="ARM repeat"/>
    <property type="match status" value="1"/>
</dbReference>
<evidence type="ECO:0000256" key="5">
    <source>
        <dbReference type="ARBA" id="ARBA00022942"/>
    </source>
</evidence>
<keyword evidence="5 6" id="KW-0647">Proteasome</keyword>
<dbReference type="Pfam" id="PF21505">
    <property type="entry name" value="RPN2_N"/>
    <property type="match status" value="1"/>
</dbReference>
<comment type="function">
    <text evidence="1 6">Acts as a regulatory subunit of the 26S proteasome which is involved in the ATP-dependent degradation of ubiquitinated proteins.</text>
</comment>
<dbReference type="Proteomes" id="UP000252139">
    <property type="component" value="Unassembled WGS sequence"/>
</dbReference>
<keyword evidence="4" id="KW-0677">Repeat</keyword>
<dbReference type="PANTHER" id="PTHR10943:SF2">
    <property type="entry name" value="26S PROTEASOME NON-ATPASE REGULATORY SUBUNIT 1"/>
    <property type="match status" value="1"/>
</dbReference>
<feature type="region of interest" description="Disordered" evidence="7">
    <location>
        <begin position="263"/>
        <end position="283"/>
    </location>
</feature>
<keyword evidence="11" id="KW-1185">Reference proteome</keyword>
<dbReference type="EMBL" id="PJQL01000992">
    <property type="protein sequence ID" value="RCH91282.1"/>
    <property type="molecule type" value="Genomic_DNA"/>
</dbReference>
<dbReference type="PANTHER" id="PTHR10943">
    <property type="entry name" value="26S PROTEASOME NON-ATPASE REGULATORY SUBUNIT"/>
    <property type="match status" value="1"/>
</dbReference>
<gene>
    <name evidence="10" type="primary">RPN2</name>
    <name evidence="10" type="ORF">CU097_004563</name>
</gene>
<evidence type="ECO:0000259" key="9">
    <source>
        <dbReference type="Pfam" id="PF21505"/>
    </source>
</evidence>
<dbReference type="PIRSF" id="PIRSF015947">
    <property type="entry name" value="26S_Psome_Rpn2"/>
    <property type="match status" value="1"/>
</dbReference>
<dbReference type="OrthoDB" id="261572at2759"/>
<dbReference type="FunFam" id="1.25.10.10:FF:000017">
    <property type="entry name" value="26S proteasome non-ATPase regulatory subunit 1"/>
    <property type="match status" value="1"/>
</dbReference>
<dbReference type="Pfam" id="PF18004">
    <property type="entry name" value="RPN2_C"/>
    <property type="match status" value="1"/>
</dbReference>
<evidence type="ECO:0000313" key="11">
    <source>
        <dbReference type="Proteomes" id="UP000252139"/>
    </source>
</evidence>
<dbReference type="InterPro" id="IPR040623">
    <property type="entry name" value="RPN2_C"/>
</dbReference>
<evidence type="ECO:0000313" key="10">
    <source>
        <dbReference type="EMBL" id="RCH91282.1"/>
    </source>
</evidence>
<dbReference type="GO" id="GO:0005634">
    <property type="term" value="C:nucleus"/>
    <property type="evidence" value="ECO:0007669"/>
    <property type="project" value="TreeGrafter"/>
</dbReference>
<dbReference type="Pfam" id="PF13646">
    <property type="entry name" value="HEAT_2"/>
    <property type="match status" value="1"/>
</dbReference>
<accession>A0A367JMW9</accession>
<feature type="compositionally biased region" description="Low complexity" evidence="7">
    <location>
        <begin position="930"/>
        <end position="940"/>
    </location>
</feature>
<dbReference type="GO" id="GO:0008540">
    <property type="term" value="C:proteasome regulatory particle, base subcomplex"/>
    <property type="evidence" value="ECO:0007669"/>
    <property type="project" value="UniProtKB-UniRule"/>
</dbReference>
<dbReference type="AlphaFoldDB" id="A0A367JMW9"/>
<dbReference type="InterPro" id="IPR048570">
    <property type="entry name" value="PSMD1_RPN2_N"/>
</dbReference>
<evidence type="ECO:0000259" key="8">
    <source>
        <dbReference type="Pfam" id="PF18004"/>
    </source>
</evidence>
<evidence type="ECO:0000256" key="6">
    <source>
        <dbReference type="PIRNR" id="PIRNR015947"/>
    </source>
</evidence>
<protein>
    <recommendedName>
        <fullName evidence="3 6">26S proteasome regulatory subunit RPN2</fullName>
    </recommendedName>
</protein>
<evidence type="ECO:0000256" key="3">
    <source>
        <dbReference type="ARBA" id="ARBA00015684"/>
    </source>
</evidence>
<dbReference type="Gene3D" id="1.25.10.10">
    <property type="entry name" value="Leucine-rich Repeat Variant"/>
    <property type="match status" value="1"/>
</dbReference>
<dbReference type="InterPro" id="IPR016024">
    <property type="entry name" value="ARM-type_fold"/>
</dbReference>
<evidence type="ECO:0000256" key="4">
    <source>
        <dbReference type="ARBA" id="ARBA00022737"/>
    </source>
</evidence>
<organism evidence="10 11">
    <name type="scientific">Rhizopus azygosporus</name>
    <name type="common">Rhizopus microsporus var. azygosporus</name>
    <dbReference type="NCBI Taxonomy" id="86630"/>
    <lineage>
        <taxon>Eukaryota</taxon>
        <taxon>Fungi</taxon>
        <taxon>Fungi incertae sedis</taxon>
        <taxon>Mucoromycota</taxon>
        <taxon>Mucoromycotina</taxon>
        <taxon>Mucoromycetes</taxon>
        <taxon>Mucorales</taxon>
        <taxon>Mucorineae</taxon>
        <taxon>Rhizopodaceae</taxon>
        <taxon>Rhizopus</taxon>
    </lineage>
</organism>
<dbReference type="Pfam" id="PF01851">
    <property type="entry name" value="PC_rep"/>
    <property type="match status" value="2"/>
</dbReference>
<name>A0A367JMW9_RHIAZ</name>
<dbReference type="GO" id="GO:0030234">
    <property type="term" value="F:enzyme regulator activity"/>
    <property type="evidence" value="ECO:0007669"/>
    <property type="project" value="UniProtKB-UniRule"/>
</dbReference>
<comment type="similarity">
    <text evidence="2 6">Belongs to the proteasome subunit S1 family.</text>
</comment>
<evidence type="ECO:0000256" key="7">
    <source>
        <dbReference type="SAM" id="MobiDB-lite"/>
    </source>
</evidence>
<dbReference type="InterPro" id="IPR016642">
    <property type="entry name" value="26S_Psome_Rpn2"/>
</dbReference>
<proteinExistence type="inferred from homology"/>
<dbReference type="GO" id="GO:0034515">
    <property type="term" value="C:proteasome storage granule"/>
    <property type="evidence" value="ECO:0007669"/>
    <property type="project" value="TreeGrafter"/>
</dbReference>
<feature type="domain" description="26S proteasome non-ATPase regulatory subunit 1/RPN2 N-terminal" evidence="9">
    <location>
        <begin position="5"/>
        <end position="313"/>
    </location>
</feature>
<feature type="region of interest" description="Disordered" evidence="7">
    <location>
        <begin position="901"/>
        <end position="940"/>
    </location>
</feature>
<evidence type="ECO:0000256" key="1">
    <source>
        <dbReference type="ARBA" id="ARBA00002187"/>
    </source>
</evidence>
<dbReference type="GO" id="GO:0043161">
    <property type="term" value="P:proteasome-mediated ubiquitin-dependent protein catabolic process"/>
    <property type="evidence" value="ECO:0007669"/>
    <property type="project" value="TreeGrafter"/>
</dbReference>
<comment type="caution">
    <text evidence="10">The sequence shown here is derived from an EMBL/GenBank/DDBJ whole genome shotgun (WGS) entry which is preliminary data.</text>
</comment>
<feature type="domain" description="26S proteasome regulatory subunit RPN2 C-terminal" evidence="8">
    <location>
        <begin position="756"/>
        <end position="907"/>
    </location>
</feature>
<dbReference type="GO" id="GO:0042176">
    <property type="term" value="P:regulation of protein catabolic process"/>
    <property type="evidence" value="ECO:0007669"/>
    <property type="project" value="UniProtKB-UniRule"/>
</dbReference>